<dbReference type="Proteomes" id="UP001440599">
    <property type="component" value="Unassembled WGS sequence"/>
</dbReference>
<accession>A0ABV1EKT0</accession>
<evidence type="ECO:0000313" key="4">
    <source>
        <dbReference type="Proteomes" id="UP001440599"/>
    </source>
</evidence>
<keyword evidence="2" id="KW-1133">Transmembrane helix</keyword>
<organism evidence="3 4">
    <name type="scientific">Flavonifractor hominis</name>
    <dbReference type="NCBI Taxonomy" id="3133178"/>
    <lineage>
        <taxon>Bacteria</taxon>
        <taxon>Bacillati</taxon>
        <taxon>Bacillota</taxon>
        <taxon>Clostridia</taxon>
        <taxon>Eubacteriales</taxon>
        <taxon>Oscillospiraceae</taxon>
        <taxon>Flavonifractor</taxon>
    </lineage>
</organism>
<feature type="region of interest" description="Disordered" evidence="1">
    <location>
        <begin position="52"/>
        <end position="71"/>
    </location>
</feature>
<comment type="caution">
    <text evidence="3">The sequence shown here is derived from an EMBL/GenBank/DDBJ whole genome shotgun (WGS) entry which is preliminary data.</text>
</comment>
<feature type="transmembrane region" description="Helical" evidence="2">
    <location>
        <begin position="104"/>
        <end position="133"/>
    </location>
</feature>
<reference evidence="3 4" key="1">
    <citation type="submission" date="2024-03" db="EMBL/GenBank/DDBJ databases">
        <title>Human intestinal bacterial collection.</title>
        <authorList>
            <person name="Pauvert C."/>
            <person name="Hitch T.C.A."/>
            <person name="Clavel T."/>
        </authorList>
    </citation>
    <scope>NUCLEOTIDE SEQUENCE [LARGE SCALE GENOMIC DNA]</scope>
    <source>
        <strain evidence="3 4">CLA-AP-H34</strain>
    </source>
</reference>
<dbReference type="Pfam" id="PF11167">
    <property type="entry name" value="DUF2953"/>
    <property type="match status" value="1"/>
</dbReference>
<gene>
    <name evidence="3" type="ORF">WMO45_01545</name>
</gene>
<proteinExistence type="predicted"/>
<evidence type="ECO:0000256" key="2">
    <source>
        <dbReference type="SAM" id="Phobius"/>
    </source>
</evidence>
<dbReference type="RefSeq" id="WP_349138886.1">
    <property type="nucleotide sequence ID" value="NZ_JBBMFT010000001.1"/>
</dbReference>
<keyword evidence="2" id="KW-0812">Transmembrane</keyword>
<dbReference type="InterPro" id="IPR021338">
    <property type="entry name" value="DUF2953"/>
</dbReference>
<evidence type="ECO:0000256" key="1">
    <source>
        <dbReference type="SAM" id="MobiDB-lite"/>
    </source>
</evidence>
<keyword evidence="4" id="KW-1185">Reference proteome</keyword>
<name>A0ABV1EKT0_9FIRM</name>
<feature type="transmembrane region" description="Helical" evidence="2">
    <location>
        <begin position="162"/>
        <end position="185"/>
    </location>
</feature>
<keyword evidence="2" id="KW-0472">Membrane</keyword>
<protein>
    <submittedName>
        <fullName evidence="3">DUF2953 domain-containing protein</fullName>
    </submittedName>
</protein>
<dbReference type="EMBL" id="JBBMFT010000001">
    <property type="protein sequence ID" value="MEQ2455191.1"/>
    <property type="molecule type" value="Genomic_DNA"/>
</dbReference>
<feature type="compositionally biased region" description="Basic residues" evidence="1">
    <location>
        <begin position="52"/>
        <end position="68"/>
    </location>
</feature>
<evidence type="ECO:0000313" key="3">
    <source>
        <dbReference type="EMBL" id="MEQ2455191.1"/>
    </source>
</evidence>
<sequence length="205" mass="22545">MQVLVILGIILAVLILLGQLRLGVQLRGSASGITVRVGLGPVKFTVYPHKKSKPMLRHKQSAPQKSKKASFTSNGISWTNVKRFLPLISQTAGQLKRKIRIDVVYLDVIVAALDPALAALSFGGINAAIGMLWPLVEQNFNVKGRRIRTAVDFDRHQPEVEFYTAATLTLWQALFLAGGTAIGLLKEYSKEKREVSQATKQKEAI</sequence>